<dbReference type="AlphaFoldDB" id="A0A0P6X2U2"/>
<name>A0A0P6X2U2_9CHLR</name>
<dbReference type="OrthoDB" id="9778320at2"/>
<proteinExistence type="predicted"/>
<dbReference type="STRING" id="229920.ADM99_01915"/>
<keyword evidence="1" id="KW-0732">Signal</keyword>
<evidence type="ECO:0000313" key="3">
    <source>
        <dbReference type="EMBL" id="KPL74015.1"/>
    </source>
</evidence>
<dbReference type="Gene3D" id="3.20.20.370">
    <property type="entry name" value="Glycoside hydrolase/deacetylase"/>
    <property type="match status" value="1"/>
</dbReference>
<feature type="domain" description="NodB homology" evidence="2">
    <location>
        <begin position="93"/>
        <end position="342"/>
    </location>
</feature>
<evidence type="ECO:0000313" key="4">
    <source>
        <dbReference type="Proteomes" id="UP000050430"/>
    </source>
</evidence>
<organism evidence="3 4">
    <name type="scientific">Leptolinea tardivitalis</name>
    <dbReference type="NCBI Taxonomy" id="229920"/>
    <lineage>
        <taxon>Bacteria</taxon>
        <taxon>Bacillati</taxon>
        <taxon>Chloroflexota</taxon>
        <taxon>Anaerolineae</taxon>
        <taxon>Anaerolineales</taxon>
        <taxon>Anaerolineaceae</taxon>
        <taxon>Leptolinea</taxon>
    </lineage>
</organism>
<comment type="caution">
    <text evidence="3">The sequence shown here is derived from an EMBL/GenBank/DDBJ whole genome shotgun (WGS) entry which is preliminary data.</text>
</comment>
<dbReference type="RefSeq" id="WP_062422983.1">
    <property type="nucleotide sequence ID" value="NZ_BBYA01000012.1"/>
</dbReference>
<dbReference type="PANTHER" id="PTHR34216:SF7">
    <property type="entry name" value="POLY-BETA-1,6-N-ACETYL-D-GLUCOSAMINE N-DEACETYLASE"/>
    <property type="match status" value="1"/>
</dbReference>
<dbReference type="InterPro" id="IPR002509">
    <property type="entry name" value="NODB_dom"/>
</dbReference>
<dbReference type="Proteomes" id="UP000050430">
    <property type="component" value="Unassembled WGS sequence"/>
</dbReference>
<dbReference type="PROSITE" id="PS51677">
    <property type="entry name" value="NODB"/>
    <property type="match status" value="1"/>
</dbReference>
<dbReference type="PANTHER" id="PTHR34216">
    <property type="match status" value="1"/>
</dbReference>
<dbReference type="InterPro" id="IPR051398">
    <property type="entry name" value="Polysacch_Deacetylase"/>
</dbReference>
<dbReference type="Pfam" id="PF01522">
    <property type="entry name" value="Polysacc_deac_1"/>
    <property type="match status" value="1"/>
</dbReference>
<keyword evidence="4" id="KW-1185">Reference proteome</keyword>
<reference evidence="3 4" key="1">
    <citation type="submission" date="2015-07" db="EMBL/GenBank/DDBJ databases">
        <title>Genome sequence of Leptolinea tardivitalis DSM 16556.</title>
        <authorList>
            <person name="Hemp J."/>
            <person name="Ward L.M."/>
            <person name="Pace L.A."/>
            <person name="Fischer W.W."/>
        </authorList>
    </citation>
    <scope>NUCLEOTIDE SEQUENCE [LARGE SCALE GENOMIC DNA]</scope>
    <source>
        <strain evidence="3 4">YMTK-2</strain>
    </source>
</reference>
<dbReference type="GO" id="GO:0005975">
    <property type="term" value="P:carbohydrate metabolic process"/>
    <property type="evidence" value="ECO:0007669"/>
    <property type="project" value="InterPro"/>
</dbReference>
<evidence type="ECO:0000256" key="1">
    <source>
        <dbReference type="ARBA" id="ARBA00022729"/>
    </source>
</evidence>
<dbReference type="EMBL" id="LGCK01000004">
    <property type="protein sequence ID" value="KPL74015.1"/>
    <property type="molecule type" value="Genomic_DNA"/>
</dbReference>
<protein>
    <recommendedName>
        <fullName evidence="2">NodB homology domain-containing protein</fullName>
    </recommendedName>
</protein>
<dbReference type="GO" id="GO:0016810">
    <property type="term" value="F:hydrolase activity, acting on carbon-nitrogen (but not peptide) bonds"/>
    <property type="evidence" value="ECO:0007669"/>
    <property type="project" value="InterPro"/>
</dbReference>
<evidence type="ECO:0000259" key="2">
    <source>
        <dbReference type="PROSITE" id="PS51677"/>
    </source>
</evidence>
<accession>A0A0P6X2U2</accession>
<dbReference type="InterPro" id="IPR011330">
    <property type="entry name" value="Glyco_hydro/deAcase_b/a-brl"/>
</dbReference>
<dbReference type="SUPFAM" id="SSF88713">
    <property type="entry name" value="Glycoside hydrolase/deacetylase"/>
    <property type="match status" value="1"/>
</dbReference>
<sequence length="342" mass="39121">MAFYNVSARWNNYLFTSGLSRLARPFAPYMGALLMFHRVVVPDGLPRIRLNQTYEVTPDHLRTVIAFYRQREFDFISLDDMIERLQKKEKSPRFVCFTFDDGYADTLTTAYPILKEEGIPFCIYLTTDFPDRKARFWWNILEDTLLSRPEIHFSLDGKEHTIICNSLEEKETAFQSICQIVLKAGCGVSAAWRAVFEPLSIDVESATQKLALSWEQINTLGHDPLVTIGAHTCSHPPLAGLTEQEAQDEMQNSRQIIWEKTGLRAEHFAYPYGSPLEVTDREIKLASRLGFKTAATTNQGNVYAYHRNRLLQLPRININESEGLQTLTLAADGCIAQTIRRF</sequence>
<gene>
    <name evidence="3" type="ORF">ADM99_01915</name>
</gene>